<dbReference type="EMBL" id="CAQQ02376576">
    <property type="status" value="NOT_ANNOTATED_CDS"/>
    <property type="molecule type" value="Genomic_DNA"/>
</dbReference>
<dbReference type="EMBL" id="CAQQ02376574">
    <property type="status" value="NOT_ANNOTATED_CDS"/>
    <property type="molecule type" value="Genomic_DNA"/>
</dbReference>
<name>T1GZP9_MEGSC</name>
<organism evidence="1 2">
    <name type="scientific">Megaselia scalaris</name>
    <name type="common">Humpbacked fly</name>
    <name type="synonym">Phora scalaris</name>
    <dbReference type="NCBI Taxonomy" id="36166"/>
    <lineage>
        <taxon>Eukaryota</taxon>
        <taxon>Metazoa</taxon>
        <taxon>Ecdysozoa</taxon>
        <taxon>Arthropoda</taxon>
        <taxon>Hexapoda</taxon>
        <taxon>Insecta</taxon>
        <taxon>Pterygota</taxon>
        <taxon>Neoptera</taxon>
        <taxon>Endopterygota</taxon>
        <taxon>Diptera</taxon>
        <taxon>Brachycera</taxon>
        <taxon>Muscomorpha</taxon>
        <taxon>Platypezoidea</taxon>
        <taxon>Phoridae</taxon>
        <taxon>Megaseliini</taxon>
        <taxon>Megaselia</taxon>
    </lineage>
</organism>
<dbReference type="AlphaFoldDB" id="T1GZP9"/>
<evidence type="ECO:0000313" key="2">
    <source>
        <dbReference type="Proteomes" id="UP000015102"/>
    </source>
</evidence>
<keyword evidence="2" id="KW-1185">Reference proteome</keyword>
<reference evidence="1" key="2">
    <citation type="submission" date="2015-06" db="UniProtKB">
        <authorList>
            <consortium name="EnsemblMetazoa"/>
        </authorList>
    </citation>
    <scope>IDENTIFICATION</scope>
</reference>
<dbReference type="EnsemblMetazoa" id="MESCA009353-RA">
    <property type="protein sequence ID" value="MESCA009353-PA"/>
    <property type="gene ID" value="MESCA009353"/>
</dbReference>
<dbReference type="HOGENOM" id="CLU_2834041_0_0_1"/>
<evidence type="ECO:0000313" key="1">
    <source>
        <dbReference type="EnsemblMetazoa" id="MESCA009353-PA"/>
    </source>
</evidence>
<dbReference type="EMBL" id="CAQQ02376575">
    <property type="status" value="NOT_ANNOTATED_CDS"/>
    <property type="molecule type" value="Genomic_DNA"/>
</dbReference>
<proteinExistence type="predicted"/>
<accession>T1GZP9</accession>
<reference evidence="2" key="1">
    <citation type="submission" date="2013-02" db="EMBL/GenBank/DDBJ databases">
        <authorList>
            <person name="Hughes D."/>
        </authorList>
    </citation>
    <scope>NUCLEOTIDE SEQUENCE</scope>
    <source>
        <strain>Durham</strain>
        <strain evidence="2">NC isolate 2 -- Noor lab</strain>
    </source>
</reference>
<dbReference type="Proteomes" id="UP000015102">
    <property type="component" value="Unassembled WGS sequence"/>
</dbReference>
<sequence>MLPANFTRPIFLAMFSQCLSKNFKHLQEQTNVLRNFCKFRSGSGKGEKGGTKIMPLFKRFHAQFQD</sequence>
<protein>
    <submittedName>
        <fullName evidence="1">Uncharacterized protein</fullName>
    </submittedName>
</protein>